<keyword evidence="2" id="KW-0347">Helicase</keyword>
<sequence length="474" mass="55358">MDKYLLSALDKIETVDIGPDDLSFDFDTVLEHRIKCQDNKQFISDLMEYMNNYFSVVIGGSAVIYLEVQLHRHGGVASFCEKKLNFFKQRLEYCAVKIDDHMIKLSKIWLEHRQRMTYNSIDFCPDPKLIDWVTTFNMYQGLAISPVEAKKGKDSDINPILNHILEVWCQNDKILFNYVLDWMALIIQKPWIKTKVAIVLHGEPGCGKGIIVQKFGEIIGQCYKDIHDVDDVLGRFTGSNLKDALVLFLDEVVWGGDKKSAGKLKKLVTETTHRIEQKNLPVYTVKSFVNIIMASNEDWIVPAIKNERRWLVLECNNKYAGISTEDKYDYFSKIVSVPAEAFAYFLYKRNVENFIPTIIPKSKSLQVQKELSLNNVEAWWLKCLNEANICERYIERWDKDKITKKLFYETYKFECQGRASSSSIFWRKMKQLANYNEERLTINGNRQLVIILPSYNLCKQEFKKAMKEPDWIFQ</sequence>
<keyword evidence="2" id="KW-0547">Nucleotide-binding</keyword>
<reference evidence="2" key="1">
    <citation type="journal article" date="2019" name="MBio">
        <title>Virus Genomes from Deep Sea Sediments Expand the Ocean Megavirome and Support Independent Origins of Viral Gigantism.</title>
        <authorList>
            <person name="Backstrom D."/>
            <person name="Yutin N."/>
            <person name="Jorgensen S.L."/>
            <person name="Dharamshi J."/>
            <person name="Homa F."/>
            <person name="Zaremba-Niedwiedzka K."/>
            <person name="Spang A."/>
            <person name="Wolf Y.I."/>
            <person name="Koonin E.V."/>
            <person name="Ettema T.J."/>
        </authorList>
    </citation>
    <scope>NUCLEOTIDE SEQUENCE</scope>
</reference>
<evidence type="ECO:0000259" key="1">
    <source>
        <dbReference type="Pfam" id="PF19263"/>
    </source>
</evidence>
<dbReference type="GO" id="GO:0004386">
    <property type="term" value="F:helicase activity"/>
    <property type="evidence" value="ECO:0007669"/>
    <property type="project" value="UniProtKB-KW"/>
</dbReference>
<gene>
    <name evidence="2" type="ORF">LCIVAC01_01140</name>
</gene>
<proteinExistence type="predicted"/>
<accession>A0A481YRF8</accession>
<dbReference type="Gene3D" id="3.40.50.300">
    <property type="entry name" value="P-loop containing nucleotide triphosphate hydrolases"/>
    <property type="match status" value="1"/>
</dbReference>
<keyword evidence="2" id="KW-0067">ATP-binding</keyword>
<feature type="domain" description="NrS-1 polymerase-like helicase" evidence="1">
    <location>
        <begin position="200"/>
        <end position="309"/>
    </location>
</feature>
<dbReference type="InterPro" id="IPR045455">
    <property type="entry name" value="NrS-1_pol-like_helicase"/>
</dbReference>
<organism evidence="2">
    <name type="scientific">Iridovirus LCIVAC01</name>
    <dbReference type="NCBI Taxonomy" id="2506607"/>
    <lineage>
        <taxon>Viruses</taxon>
        <taxon>Varidnaviria</taxon>
        <taxon>Bamfordvirae</taxon>
        <taxon>Nucleocytoviricota</taxon>
        <taxon>Megaviricetes</taxon>
        <taxon>Pimascovirales</taxon>
        <taxon>Pimascovirales incertae sedis</taxon>
        <taxon>Iridoviridae</taxon>
    </lineage>
</organism>
<dbReference type="SUPFAM" id="SSF52540">
    <property type="entry name" value="P-loop containing nucleoside triphosphate hydrolases"/>
    <property type="match status" value="1"/>
</dbReference>
<name>A0A481YRF8_9VIRU</name>
<dbReference type="EMBL" id="MK500314">
    <property type="protein sequence ID" value="QBK85305.1"/>
    <property type="molecule type" value="Genomic_DNA"/>
</dbReference>
<dbReference type="Pfam" id="PF19263">
    <property type="entry name" value="DUF5906"/>
    <property type="match status" value="1"/>
</dbReference>
<evidence type="ECO:0000313" key="2">
    <source>
        <dbReference type="EMBL" id="QBK85305.1"/>
    </source>
</evidence>
<dbReference type="InterPro" id="IPR027417">
    <property type="entry name" value="P-loop_NTPase"/>
</dbReference>
<keyword evidence="2" id="KW-0378">Hydrolase</keyword>
<protein>
    <submittedName>
        <fullName evidence="2">DNA helicase</fullName>
    </submittedName>
</protein>